<evidence type="ECO:0000313" key="2">
    <source>
        <dbReference type="Proteomes" id="UP000789901"/>
    </source>
</evidence>
<reference evidence="1 2" key="1">
    <citation type="submission" date="2021-06" db="EMBL/GenBank/DDBJ databases">
        <authorList>
            <person name="Kallberg Y."/>
            <person name="Tangrot J."/>
            <person name="Rosling A."/>
        </authorList>
    </citation>
    <scope>NUCLEOTIDE SEQUENCE [LARGE SCALE GENOMIC DNA]</scope>
    <source>
        <strain evidence="1 2">120-4 pot B 10/14</strain>
    </source>
</reference>
<accession>A0ABN7VU43</accession>
<gene>
    <name evidence="1" type="ORF">GMARGA_LOCUS22234</name>
</gene>
<dbReference type="Proteomes" id="UP000789901">
    <property type="component" value="Unassembled WGS sequence"/>
</dbReference>
<name>A0ABN7VU43_GIGMA</name>
<comment type="caution">
    <text evidence="1">The sequence shown here is derived from an EMBL/GenBank/DDBJ whole genome shotgun (WGS) entry which is preliminary data.</text>
</comment>
<evidence type="ECO:0000313" key="1">
    <source>
        <dbReference type="EMBL" id="CAG8796645.1"/>
    </source>
</evidence>
<sequence length="109" mass="12962">MSPGAVLESLKNFKEHGTKILKNRERFKVRRLEQVPQGLGTEERKGEAYEAGYIKKEYTQYKNALEVKYYYRSLKEDKQRKIAPPYNDFMRQKLEEIIERIMDTAIVAE</sequence>
<protein>
    <submittedName>
        <fullName evidence="1">4346_t:CDS:1</fullName>
    </submittedName>
</protein>
<proteinExistence type="predicted"/>
<feature type="non-terminal residue" evidence="1">
    <location>
        <position position="109"/>
    </location>
</feature>
<dbReference type="EMBL" id="CAJVQB010021276">
    <property type="protein sequence ID" value="CAG8796645.1"/>
    <property type="molecule type" value="Genomic_DNA"/>
</dbReference>
<organism evidence="1 2">
    <name type="scientific">Gigaspora margarita</name>
    <dbReference type="NCBI Taxonomy" id="4874"/>
    <lineage>
        <taxon>Eukaryota</taxon>
        <taxon>Fungi</taxon>
        <taxon>Fungi incertae sedis</taxon>
        <taxon>Mucoromycota</taxon>
        <taxon>Glomeromycotina</taxon>
        <taxon>Glomeromycetes</taxon>
        <taxon>Diversisporales</taxon>
        <taxon>Gigasporaceae</taxon>
        <taxon>Gigaspora</taxon>
    </lineage>
</organism>
<keyword evidence="2" id="KW-1185">Reference proteome</keyword>